<reference evidence="1 2" key="1">
    <citation type="journal article" date="2011" name="Appl. Environ. Microbiol.">
        <title>Novel Virulent and Broad-Host-Range Erwinia amylovora Bacteriophages Reveal a High Degree of Mosaicism and a Relationship to Enterobacteriaceae Phages.</title>
        <authorList>
            <person name="Born Y."/>
            <person name="Fieseler L."/>
            <person name="Marazzi J."/>
            <person name="Lurz R."/>
            <person name="Duffy B."/>
            <person name="Loessner M.J."/>
        </authorList>
    </citation>
    <scope>NUCLEOTIDE SEQUENCE [LARGE SCALE GENOMIC DNA]</scope>
</reference>
<evidence type="ECO:0000313" key="2">
    <source>
        <dbReference type="Proteomes" id="UP000008893"/>
    </source>
</evidence>
<dbReference type="OrthoDB" id="41559at10239"/>
<organism evidence="1 2">
    <name type="scientific">Erwinia phage vB_EamP-S6</name>
    <dbReference type="NCBI Taxonomy" id="1051675"/>
    <lineage>
        <taxon>Viruses</taxon>
        <taxon>Duplodnaviria</taxon>
        <taxon>Heunggongvirae</taxon>
        <taxon>Uroviricota</taxon>
        <taxon>Caudoviricetes</taxon>
        <taxon>Schitoviridae</taxon>
        <taxon>Waedenswilvirus</taxon>
        <taxon>Waedenswilvirus S6</taxon>
    </lineage>
</organism>
<dbReference type="GeneID" id="14013741"/>
<dbReference type="EMBL" id="HQ728266">
    <property type="protein sequence ID" value="AEJ81572.1"/>
    <property type="molecule type" value="Genomic_DNA"/>
</dbReference>
<dbReference type="RefSeq" id="YP_007005789.1">
    <property type="nucleotide sequence ID" value="NC_019514.1"/>
</dbReference>
<accession>G0YQE5</accession>
<keyword evidence="2" id="KW-1185">Reference proteome</keyword>
<name>G0YQE5_9CAUD</name>
<protein>
    <submittedName>
        <fullName evidence="1">Gp053</fullName>
    </submittedName>
</protein>
<dbReference type="KEGG" id="vg:14013741"/>
<proteinExistence type="predicted"/>
<evidence type="ECO:0000313" key="1">
    <source>
        <dbReference type="EMBL" id="AEJ81572.1"/>
    </source>
</evidence>
<dbReference type="Proteomes" id="UP000008893">
    <property type="component" value="Segment"/>
</dbReference>
<sequence>MSKKKNPHGIRARVSTKGVIELWLGEPGDAESDCIGQFHKDYLESVRDVLTMMNRVPVIQTSMVYGMPREEAEYEKQENGFLKKGANKCPDCNVGLHWQQVHGIRLMEEVQGKYFYRARCPTCYSHWMVRK</sequence>